<dbReference type="InterPro" id="IPR006016">
    <property type="entry name" value="UspA"/>
</dbReference>
<dbReference type="SUPFAM" id="SSF52402">
    <property type="entry name" value="Adenine nucleotide alpha hydrolases-like"/>
    <property type="match status" value="1"/>
</dbReference>
<comment type="similarity">
    <text evidence="1">Belongs to the universal stress protein A family.</text>
</comment>
<evidence type="ECO:0000313" key="3">
    <source>
        <dbReference type="EMBL" id="UTF55468.1"/>
    </source>
</evidence>
<dbReference type="KEGG" id="sawl:NGM29_09825"/>
<dbReference type="PRINTS" id="PR01438">
    <property type="entry name" value="UNVRSLSTRESS"/>
</dbReference>
<proteinExistence type="inferred from homology"/>
<feature type="domain" description="UspA" evidence="2">
    <location>
        <begin position="11"/>
        <end position="147"/>
    </location>
</feature>
<accession>A0A9E7SYW6</accession>
<dbReference type="PANTHER" id="PTHR46268">
    <property type="entry name" value="STRESS RESPONSE PROTEIN NHAX"/>
    <property type="match status" value="1"/>
</dbReference>
<evidence type="ECO:0000259" key="2">
    <source>
        <dbReference type="Pfam" id="PF00582"/>
    </source>
</evidence>
<reference evidence="3" key="1">
    <citation type="submission" date="2022-06" db="EMBL/GenBank/DDBJ databases">
        <title>Diverse halophilic archaea isolated from saline environments.</title>
        <authorList>
            <person name="Cui H.-L."/>
        </authorList>
    </citation>
    <scope>NUCLEOTIDE SEQUENCE</scope>
    <source>
        <strain evidence="3">WLHS1</strain>
    </source>
</reference>
<dbReference type="CDD" id="cd00293">
    <property type="entry name" value="USP-like"/>
    <property type="match status" value="1"/>
</dbReference>
<gene>
    <name evidence="3" type="ORF">NGM29_09825</name>
</gene>
<dbReference type="Pfam" id="PF00582">
    <property type="entry name" value="Usp"/>
    <property type="match status" value="1"/>
</dbReference>
<protein>
    <submittedName>
        <fullName evidence="3">Universal stress protein</fullName>
    </submittedName>
</protein>
<dbReference type="EMBL" id="CP100355">
    <property type="protein sequence ID" value="UTF55468.1"/>
    <property type="molecule type" value="Genomic_DNA"/>
</dbReference>
<dbReference type="InterPro" id="IPR006015">
    <property type="entry name" value="Universal_stress_UspA"/>
</dbReference>
<sequence length="148" mass="15604">MCRDWATYTTTILVPTDGSDSSTAAVERGVSNAKPHAATVHFLHVIDAGTEMAASGSIAPELTETLDQEASEILETASRKADEVDVAAEQVVLEGVPHEVIAEYSTDNEVDLIVMGASGRSGIKDHLLGSSTDRVIRSVDTSVLVARP</sequence>
<organism evidence="3 4">
    <name type="scientific">Natronosalvus rutilus</name>
    <dbReference type="NCBI Taxonomy" id="2953753"/>
    <lineage>
        <taxon>Archaea</taxon>
        <taxon>Methanobacteriati</taxon>
        <taxon>Methanobacteriota</taxon>
        <taxon>Stenosarchaea group</taxon>
        <taxon>Halobacteria</taxon>
        <taxon>Halobacteriales</taxon>
        <taxon>Natrialbaceae</taxon>
        <taxon>Natronosalvus</taxon>
    </lineage>
</organism>
<evidence type="ECO:0000256" key="1">
    <source>
        <dbReference type="ARBA" id="ARBA00008791"/>
    </source>
</evidence>
<dbReference type="Gene3D" id="3.40.50.620">
    <property type="entry name" value="HUPs"/>
    <property type="match status" value="1"/>
</dbReference>
<dbReference type="PANTHER" id="PTHR46268:SF6">
    <property type="entry name" value="UNIVERSAL STRESS PROTEIN UP12"/>
    <property type="match status" value="1"/>
</dbReference>
<dbReference type="Proteomes" id="UP001056855">
    <property type="component" value="Chromosome"/>
</dbReference>
<dbReference type="InterPro" id="IPR014729">
    <property type="entry name" value="Rossmann-like_a/b/a_fold"/>
</dbReference>
<dbReference type="AlphaFoldDB" id="A0A9E7SYW6"/>
<dbReference type="PIRSF" id="PIRSF006276">
    <property type="entry name" value="UspA"/>
    <property type="match status" value="1"/>
</dbReference>
<name>A0A9E7SYW6_9EURY</name>
<evidence type="ECO:0000313" key="4">
    <source>
        <dbReference type="Proteomes" id="UP001056855"/>
    </source>
</evidence>
<keyword evidence="4" id="KW-1185">Reference proteome</keyword>